<evidence type="ECO:0000313" key="10">
    <source>
        <dbReference type="Proteomes" id="UP000240621"/>
    </source>
</evidence>
<keyword evidence="11" id="KW-1185">Reference proteome</keyword>
<comment type="pathway">
    <text evidence="2">Cofactor biosynthesis; molybdopterin biosynthesis.</text>
</comment>
<evidence type="ECO:0000259" key="7">
    <source>
        <dbReference type="Pfam" id="PF01967"/>
    </source>
</evidence>
<keyword evidence="5" id="KW-0456">Lyase</keyword>
<evidence type="ECO:0000256" key="1">
    <source>
        <dbReference type="ARBA" id="ARBA00001637"/>
    </source>
</evidence>
<dbReference type="OrthoDB" id="9794429at2"/>
<organism evidence="9 10">
    <name type="scientific">Prolixibacter denitrificans</name>
    <dbReference type="NCBI Taxonomy" id="1541063"/>
    <lineage>
        <taxon>Bacteria</taxon>
        <taxon>Pseudomonadati</taxon>
        <taxon>Bacteroidota</taxon>
        <taxon>Bacteroidia</taxon>
        <taxon>Marinilabiliales</taxon>
        <taxon>Prolixibacteraceae</taxon>
        <taxon>Prolixibacter</taxon>
    </lineage>
</organism>
<dbReference type="InterPro" id="IPR002820">
    <property type="entry name" value="Mopterin_CF_biosynth-C_dom"/>
</dbReference>
<dbReference type="Gene3D" id="3.30.70.640">
    <property type="entry name" value="Molybdopterin cofactor biosynthesis C (MoaC) domain"/>
    <property type="match status" value="1"/>
</dbReference>
<comment type="function">
    <text evidence="6">Catalyzes the conversion of (8S)-3',8-cyclo-7,8-dihydroguanosine 5'-triphosphate to cyclic pyranopterin monophosphate (cPMP).</text>
</comment>
<dbReference type="InterPro" id="IPR036522">
    <property type="entry name" value="MoaC_sf"/>
</dbReference>
<dbReference type="InterPro" id="IPR050105">
    <property type="entry name" value="MoCo_biosynth_MoaA/MoaC"/>
</dbReference>
<evidence type="ECO:0000313" key="8">
    <source>
        <dbReference type="EMBL" id="GET20228.1"/>
    </source>
</evidence>
<dbReference type="Proteomes" id="UP000396862">
    <property type="component" value="Unassembled WGS sequence"/>
</dbReference>
<dbReference type="RefSeq" id="WP_106540634.1">
    <property type="nucleotide sequence ID" value="NZ_BLAU01000001.1"/>
</dbReference>
<evidence type="ECO:0000256" key="6">
    <source>
        <dbReference type="ARBA" id="ARBA00055087"/>
    </source>
</evidence>
<dbReference type="InterPro" id="IPR023045">
    <property type="entry name" value="MoaC"/>
</dbReference>
<sequence>MINRKLSHTDEQGRARMVDVSGKPIQKRRAVASGKILLQPETVRLIKENQMKKGDVITVAEIAGIQAAKRTHELIPLCHPLQLSKVKVTCTLTEGGLEAVGEVVCSGQTGVEMEALTAVQVALLTVYDMCKAVDKKMVMQDIRLNEKTKE</sequence>
<evidence type="ECO:0000256" key="4">
    <source>
        <dbReference type="ARBA" id="ARBA00023150"/>
    </source>
</evidence>
<evidence type="ECO:0000313" key="9">
    <source>
        <dbReference type="EMBL" id="PSK85608.1"/>
    </source>
</evidence>
<dbReference type="GO" id="GO:0006777">
    <property type="term" value="P:Mo-molybdopterin cofactor biosynthetic process"/>
    <property type="evidence" value="ECO:0007669"/>
    <property type="project" value="UniProtKB-KW"/>
</dbReference>
<accession>A0A2P8CKW0</accession>
<dbReference type="GO" id="GO:0061798">
    <property type="term" value="F:GTP 3',8'-cyclase activity"/>
    <property type="evidence" value="ECO:0007669"/>
    <property type="project" value="TreeGrafter"/>
</dbReference>
<proteinExistence type="predicted"/>
<dbReference type="Proteomes" id="UP000240621">
    <property type="component" value="Unassembled WGS sequence"/>
</dbReference>
<dbReference type="EMBL" id="PYGC01000001">
    <property type="protein sequence ID" value="PSK85608.1"/>
    <property type="molecule type" value="Genomic_DNA"/>
</dbReference>
<comment type="caution">
    <text evidence="9">The sequence shown here is derived from an EMBL/GenBank/DDBJ whole genome shotgun (WGS) entry which is preliminary data.</text>
</comment>
<keyword evidence="4" id="KW-0501">Molybdenum cofactor biosynthesis</keyword>
<protein>
    <recommendedName>
        <fullName evidence="3">cyclic pyranopterin monophosphate synthase</fullName>
        <ecNumber evidence="3">4.6.1.17</ecNumber>
    </recommendedName>
</protein>
<dbReference type="UniPathway" id="UPA00344"/>
<dbReference type="SUPFAM" id="SSF55040">
    <property type="entry name" value="Molybdenum cofactor biosynthesis protein C, MoaC"/>
    <property type="match status" value="1"/>
</dbReference>
<dbReference type="CDD" id="cd01420">
    <property type="entry name" value="MoaC_PE"/>
    <property type="match status" value="1"/>
</dbReference>
<dbReference type="Pfam" id="PF01967">
    <property type="entry name" value="MoaC"/>
    <property type="match status" value="1"/>
</dbReference>
<dbReference type="NCBIfam" id="NF006870">
    <property type="entry name" value="PRK09364.1"/>
    <property type="match status" value="1"/>
</dbReference>
<evidence type="ECO:0000256" key="2">
    <source>
        <dbReference type="ARBA" id="ARBA00005046"/>
    </source>
</evidence>
<dbReference type="NCBIfam" id="TIGR00581">
    <property type="entry name" value="moaC"/>
    <property type="match status" value="1"/>
</dbReference>
<dbReference type="EMBL" id="BLAU01000001">
    <property type="protein sequence ID" value="GET20228.1"/>
    <property type="molecule type" value="Genomic_DNA"/>
</dbReference>
<dbReference type="EC" id="4.6.1.17" evidence="3"/>
<feature type="domain" description="Molybdopterin cofactor biosynthesis C (MoaC)" evidence="7">
    <location>
        <begin position="17"/>
        <end position="149"/>
    </location>
</feature>
<gene>
    <name evidence="8" type="primary">moaC</name>
    <name evidence="9" type="ORF">CLV93_101572</name>
    <name evidence="8" type="ORF">JCM18694_04740</name>
</gene>
<dbReference type="InterPro" id="IPR047594">
    <property type="entry name" value="MoaC_bact/euk"/>
</dbReference>
<evidence type="ECO:0000256" key="3">
    <source>
        <dbReference type="ARBA" id="ARBA00012575"/>
    </source>
</evidence>
<comment type="catalytic activity">
    <reaction evidence="1">
        <text>(8S)-3',8-cyclo-7,8-dihydroguanosine 5'-triphosphate = cyclic pyranopterin phosphate + diphosphate</text>
        <dbReference type="Rhea" id="RHEA:49580"/>
        <dbReference type="ChEBI" id="CHEBI:33019"/>
        <dbReference type="ChEBI" id="CHEBI:59648"/>
        <dbReference type="ChEBI" id="CHEBI:131766"/>
        <dbReference type="EC" id="4.6.1.17"/>
    </reaction>
</comment>
<dbReference type="AlphaFoldDB" id="A0A2P8CKW0"/>
<reference evidence="9 10" key="1">
    <citation type="submission" date="2018-03" db="EMBL/GenBank/DDBJ databases">
        <title>Genomic Encyclopedia of Archaeal and Bacterial Type Strains, Phase II (KMG-II): from individual species to whole genera.</title>
        <authorList>
            <person name="Goeker M."/>
        </authorList>
    </citation>
    <scope>NUCLEOTIDE SEQUENCE [LARGE SCALE GENOMIC DNA]</scope>
    <source>
        <strain evidence="9 10">DSM 27267</strain>
    </source>
</reference>
<name>A0A2P8CKW0_9BACT</name>
<dbReference type="PANTHER" id="PTHR22960:SF0">
    <property type="entry name" value="MOLYBDENUM COFACTOR BIOSYNTHESIS PROTEIN 1"/>
    <property type="match status" value="1"/>
</dbReference>
<dbReference type="GO" id="GO:0061799">
    <property type="term" value="F:cyclic pyranopterin monophosphate synthase activity"/>
    <property type="evidence" value="ECO:0007669"/>
    <property type="project" value="UniProtKB-EC"/>
</dbReference>
<evidence type="ECO:0000313" key="11">
    <source>
        <dbReference type="Proteomes" id="UP000396862"/>
    </source>
</evidence>
<evidence type="ECO:0000256" key="5">
    <source>
        <dbReference type="ARBA" id="ARBA00023239"/>
    </source>
</evidence>
<dbReference type="PANTHER" id="PTHR22960">
    <property type="entry name" value="MOLYBDOPTERIN COFACTOR SYNTHESIS PROTEIN A"/>
    <property type="match status" value="1"/>
</dbReference>
<reference evidence="8 11" key="2">
    <citation type="submission" date="2019-10" db="EMBL/GenBank/DDBJ databases">
        <title>Prolixibacter strains distinguished by the presence of nitrate reductase genes were adept at nitrate-dependent anaerobic corrosion of metallic iron and carbon steel.</title>
        <authorList>
            <person name="Iino T."/>
            <person name="Shono N."/>
            <person name="Ito K."/>
            <person name="Nakamura R."/>
            <person name="Sueoka K."/>
            <person name="Harayama S."/>
            <person name="Ohkuma M."/>
        </authorList>
    </citation>
    <scope>NUCLEOTIDE SEQUENCE [LARGE SCALE GENOMIC DNA]</scope>
    <source>
        <strain evidence="8 11">MIC1-1</strain>
    </source>
</reference>